<accession>A0AC34RJN3</accession>
<sequence length="180" mass="20184">LHCSENKFALLPDQHFIAPPTSGPRHLIFHPTLPLAFLITELSNELLVLSPSNGTFTVLQKLSTIDYPGVEEDDPTSEIQNAAHIAFSNDGKFLLCSNRGKINSVVVYKINEKEKKLEFFDAVHSNGTLPRYFQLIDDKFLIVANQKGFNLTVFKYADGKIDKKPLDKLDIVAPICMQLL</sequence>
<dbReference type="Proteomes" id="UP000887576">
    <property type="component" value="Unplaced"/>
</dbReference>
<evidence type="ECO:0000313" key="1">
    <source>
        <dbReference type="Proteomes" id="UP000887576"/>
    </source>
</evidence>
<dbReference type="WBParaSite" id="JU765_v2.g7621.t1">
    <property type="protein sequence ID" value="JU765_v2.g7621.t1"/>
    <property type="gene ID" value="JU765_v2.g7621"/>
</dbReference>
<name>A0AC34RJN3_9BILA</name>
<protein>
    <submittedName>
        <fullName evidence="2">6-phosphogluconolactonase</fullName>
    </submittedName>
</protein>
<proteinExistence type="predicted"/>
<evidence type="ECO:0000313" key="2">
    <source>
        <dbReference type="WBParaSite" id="JU765_v2.g7621.t1"/>
    </source>
</evidence>
<reference evidence="2" key="1">
    <citation type="submission" date="2022-11" db="UniProtKB">
        <authorList>
            <consortium name="WormBaseParasite"/>
        </authorList>
    </citation>
    <scope>IDENTIFICATION</scope>
</reference>
<organism evidence="1 2">
    <name type="scientific">Panagrolaimus sp. JU765</name>
    <dbReference type="NCBI Taxonomy" id="591449"/>
    <lineage>
        <taxon>Eukaryota</taxon>
        <taxon>Metazoa</taxon>
        <taxon>Ecdysozoa</taxon>
        <taxon>Nematoda</taxon>
        <taxon>Chromadorea</taxon>
        <taxon>Rhabditida</taxon>
        <taxon>Tylenchina</taxon>
        <taxon>Panagrolaimomorpha</taxon>
        <taxon>Panagrolaimoidea</taxon>
        <taxon>Panagrolaimidae</taxon>
        <taxon>Panagrolaimus</taxon>
    </lineage>
</organism>